<evidence type="ECO:0000256" key="2">
    <source>
        <dbReference type="ARBA" id="ARBA00022803"/>
    </source>
</evidence>
<keyword evidence="4" id="KW-0732">Signal</keyword>
<dbReference type="Pfam" id="PF13432">
    <property type="entry name" value="TPR_16"/>
    <property type="match status" value="1"/>
</dbReference>
<dbReference type="InterPro" id="IPR050498">
    <property type="entry name" value="Ycf3"/>
</dbReference>
<feature type="signal peptide" evidence="4">
    <location>
        <begin position="1"/>
        <end position="21"/>
    </location>
</feature>
<organism evidence="5 6">
    <name type="scientific">Sedimenticola selenatireducens</name>
    <dbReference type="NCBI Taxonomy" id="191960"/>
    <lineage>
        <taxon>Bacteria</taxon>
        <taxon>Pseudomonadati</taxon>
        <taxon>Pseudomonadota</taxon>
        <taxon>Gammaproteobacteria</taxon>
        <taxon>Chromatiales</taxon>
        <taxon>Sedimenticolaceae</taxon>
        <taxon>Sedimenticola</taxon>
    </lineage>
</organism>
<dbReference type="InterPro" id="IPR014266">
    <property type="entry name" value="PEP-CTERM_TPR_PrsT"/>
</dbReference>
<keyword evidence="6" id="KW-1185">Reference proteome</keyword>
<dbReference type="NCBIfam" id="TIGR02917">
    <property type="entry name" value="PEP_TPR_lipo"/>
    <property type="match status" value="1"/>
</dbReference>
<dbReference type="PANTHER" id="PTHR44858:SF1">
    <property type="entry name" value="UDP-N-ACETYLGLUCOSAMINE--PEPTIDE N-ACETYLGLUCOSAMINYLTRANSFERASE SPINDLY-RELATED"/>
    <property type="match status" value="1"/>
</dbReference>
<feature type="repeat" description="TPR" evidence="3">
    <location>
        <begin position="127"/>
        <end position="160"/>
    </location>
</feature>
<dbReference type="Proteomes" id="UP000316649">
    <property type="component" value="Unassembled WGS sequence"/>
</dbReference>
<dbReference type="Pfam" id="PF14559">
    <property type="entry name" value="TPR_19"/>
    <property type="match status" value="1"/>
</dbReference>
<keyword evidence="2 3" id="KW-0802">TPR repeat</keyword>
<dbReference type="PROSITE" id="PS50005">
    <property type="entry name" value="TPR"/>
    <property type="match status" value="7"/>
</dbReference>
<dbReference type="EMBL" id="VMNH01000013">
    <property type="protein sequence ID" value="TVO73484.1"/>
    <property type="molecule type" value="Genomic_DNA"/>
</dbReference>
<feature type="repeat" description="TPR" evidence="3">
    <location>
        <begin position="848"/>
        <end position="881"/>
    </location>
</feature>
<reference evidence="5 6" key="1">
    <citation type="submission" date="2019-07" db="EMBL/GenBank/DDBJ databases">
        <title>The pathways for chlorine oxyanion respiration interact through the shared metabolite chlorate.</title>
        <authorList>
            <person name="Barnum T.P."/>
            <person name="Cheng Y."/>
            <person name="Hill K.A."/>
            <person name="Lucas L.N."/>
            <person name="Carlson H.K."/>
            <person name="Coates J.D."/>
        </authorList>
    </citation>
    <scope>NUCLEOTIDE SEQUENCE [LARGE SCALE GENOMIC DNA]</scope>
    <source>
        <strain evidence="5 6">BK-1</strain>
    </source>
</reference>
<evidence type="ECO:0000313" key="6">
    <source>
        <dbReference type="Proteomes" id="UP000316649"/>
    </source>
</evidence>
<dbReference type="InterPro" id="IPR011990">
    <property type="entry name" value="TPR-like_helical_dom_sf"/>
</dbReference>
<evidence type="ECO:0000256" key="1">
    <source>
        <dbReference type="ARBA" id="ARBA00022737"/>
    </source>
</evidence>
<dbReference type="SUPFAM" id="SSF48452">
    <property type="entry name" value="TPR-like"/>
    <property type="match status" value="3"/>
</dbReference>
<dbReference type="OrthoDB" id="6110507at2"/>
<evidence type="ECO:0000256" key="4">
    <source>
        <dbReference type="SAM" id="SignalP"/>
    </source>
</evidence>
<protein>
    <submittedName>
        <fullName evidence="5">PEP-CTERM system TPR-repeat protein PrsT</fullName>
    </submittedName>
</protein>
<dbReference type="PANTHER" id="PTHR44858">
    <property type="entry name" value="TETRATRICOPEPTIDE REPEAT PROTEIN 6"/>
    <property type="match status" value="1"/>
</dbReference>
<dbReference type="Gene3D" id="1.25.40.10">
    <property type="entry name" value="Tetratricopeptide repeat domain"/>
    <property type="match status" value="3"/>
</dbReference>
<name>A0A557S7Y0_9GAMM</name>
<feature type="repeat" description="TPR" evidence="3">
    <location>
        <begin position="780"/>
        <end position="813"/>
    </location>
</feature>
<comment type="caution">
    <text evidence="5">The sequence shown here is derived from an EMBL/GenBank/DDBJ whole genome shotgun (WGS) entry which is preliminary data.</text>
</comment>
<dbReference type="SMART" id="SM00028">
    <property type="entry name" value="TPR"/>
    <property type="match status" value="14"/>
</dbReference>
<dbReference type="InterPro" id="IPR019734">
    <property type="entry name" value="TPR_rpt"/>
</dbReference>
<dbReference type="Pfam" id="PF13429">
    <property type="entry name" value="TPR_15"/>
    <property type="match status" value="1"/>
</dbReference>
<dbReference type="RefSeq" id="WP_144359207.1">
    <property type="nucleotide sequence ID" value="NZ_VMNH01000013.1"/>
</dbReference>
<accession>A0A557S7Y0</accession>
<feature type="repeat" description="TPR" evidence="3">
    <location>
        <begin position="441"/>
        <end position="474"/>
    </location>
</feature>
<feature type="repeat" description="TPR" evidence="3">
    <location>
        <begin position="475"/>
        <end position="508"/>
    </location>
</feature>
<dbReference type="AlphaFoldDB" id="A0A557S7Y0"/>
<feature type="repeat" description="TPR" evidence="3">
    <location>
        <begin position="611"/>
        <end position="644"/>
    </location>
</feature>
<evidence type="ECO:0000256" key="3">
    <source>
        <dbReference type="PROSITE-ProRule" id="PRU00339"/>
    </source>
</evidence>
<feature type="repeat" description="TPR" evidence="3">
    <location>
        <begin position="373"/>
        <end position="406"/>
    </location>
</feature>
<gene>
    <name evidence="5" type="primary">prsT</name>
    <name evidence="5" type="ORF">FHP88_11435</name>
</gene>
<keyword evidence="1" id="KW-0677">Repeat</keyword>
<sequence>MKKLFVFFVLILCSWSPLSAAAEDIGHYYEDALKSFQGEQFSNAIIHLKNALQLDPDHLPSRLLMAEVLIGQGNGVVAEAELEFAKAHGASANRLLPLFAEAYLLQDKYQQALDIAKPASRERNLEARLGYFRGRAHLGLFQLSSAYREFDQALKLQPNLTEAKLGKAQVLLQRDQVNQAAIILDEVLSSGSASANAWLLNANIQRLRSDFSGSLTSLNRAITLVPNHLAARLARSGLLMQKGDLQGAELDVDFILAQIPREPRAKYLKSIISALKGDKKDAESRIGDVVATLKSVPPDVMRTNPSYLYLAGITSFQLGSYDVAKSYLNKYLQVVPNDLESIRTLATIELIGGKPENARGILAKVNVVYPDNPNILSLLGMAYMDMESYDLAQQYFERVVKLAPGSELGRINLARSKVASGELTEAIGLLVQVKEDGEDRVELDLLLADAYLKKKDYRNAIGIYKQLVESSPKSSRFAQQYGATLGLSGDLKGAETWFKRALELDPANTDAMIHLSRMDLVRGKGKASLDYLETKVADYPERYELMVELGNTYSILGDIKSALLWYNKAFLLKNDIHFTLDGLVDTLVKSGDSEKALIVLDEFIGRNPTDAQAFTMMGRVYQQLNQRQKAIESFTTATNFALNKGKSYMTLAKAQADADDRAGAIASLKKALVYDENYLAGYIALIKLVIEERDEVHALRLISQVRKLTPDTPAGDLLTAELYRGLGDQDRALASYEKALTLGDSRQAILGLAGIYSFKKANDRVVERLGGWLKRYPDDPEVELALAEAYTRLGAMKSAKNRYEKLLKQHPDSPRILNSAAETFYLSAMPGEAVAMARKAIAAAPKNANFLDTLGWIQSRMGDLEEALGTFREALVYDYGNPSVKYHLASTLVQLDRKAEASKLLGEIKGSSRQFEDMAEVDALLKKIGN</sequence>
<feature type="chain" id="PRO_5021921075" evidence="4">
    <location>
        <begin position="22"/>
        <end position="930"/>
    </location>
</feature>
<dbReference type="Pfam" id="PF13181">
    <property type="entry name" value="TPR_8"/>
    <property type="match status" value="2"/>
</dbReference>
<proteinExistence type="predicted"/>
<evidence type="ECO:0000313" key="5">
    <source>
        <dbReference type="EMBL" id="TVO73484.1"/>
    </source>
</evidence>